<proteinExistence type="predicted"/>
<gene>
    <name evidence="1" type="ORF">E1283_25355</name>
</gene>
<evidence type="ECO:0000313" key="1">
    <source>
        <dbReference type="EMBL" id="TDC69948.1"/>
    </source>
</evidence>
<name>A0A4R4SZV2_9ACTN</name>
<evidence type="ECO:0008006" key="3">
    <source>
        <dbReference type="Google" id="ProtNLM"/>
    </source>
</evidence>
<reference evidence="1 2" key="1">
    <citation type="submission" date="2019-03" db="EMBL/GenBank/DDBJ databases">
        <title>Draft genome sequences of novel Actinobacteria.</title>
        <authorList>
            <person name="Sahin N."/>
            <person name="Ay H."/>
            <person name="Saygin H."/>
        </authorList>
    </citation>
    <scope>NUCLEOTIDE SEQUENCE [LARGE SCALE GENOMIC DNA]</scope>
    <source>
        <strain evidence="1 2">DSM 41900</strain>
    </source>
</reference>
<keyword evidence="2" id="KW-1185">Reference proteome</keyword>
<protein>
    <recommendedName>
        <fullName evidence="3">Peptide chain release factor 1</fullName>
    </recommendedName>
</protein>
<dbReference type="Pfam" id="PF18844">
    <property type="entry name" value="baeRF_family2"/>
    <property type="match status" value="1"/>
</dbReference>
<dbReference type="EMBL" id="SMKI01000323">
    <property type="protein sequence ID" value="TDC69948.1"/>
    <property type="molecule type" value="Genomic_DNA"/>
</dbReference>
<dbReference type="InterPro" id="IPR042226">
    <property type="entry name" value="eFR1_2_sf"/>
</dbReference>
<dbReference type="InterPro" id="IPR040701">
    <property type="entry name" value="Bact_RF_family2"/>
</dbReference>
<dbReference type="OrthoDB" id="5179393at2"/>
<evidence type="ECO:0000313" key="2">
    <source>
        <dbReference type="Proteomes" id="UP000295345"/>
    </source>
</evidence>
<organism evidence="1 2">
    <name type="scientific">Streptomyces hainanensis</name>
    <dbReference type="NCBI Taxonomy" id="402648"/>
    <lineage>
        <taxon>Bacteria</taxon>
        <taxon>Bacillati</taxon>
        <taxon>Actinomycetota</taxon>
        <taxon>Actinomycetes</taxon>
        <taxon>Kitasatosporales</taxon>
        <taxon>Streptomycetaceae</taxon>
        <taxon>Streptomyces</taxon>
    </lineage>
</organism>
<dbReference type="AlphaFoldDB" id="A0A4R4SZV2"/>
<dbReference type="Proteomes" id="UP000295345">
    <property type="component" value="Unassembled WGS sequence"/>
</dbReference>
<dbReference type="RefSeq" id="WP_132820469.1">
    <property type="nucleotide sequence ID" value="NZ_SMKI01000323.1"/>
</dbReference>
<accession>A0A4R4SZV2</accession>
<sequence length="395" mass="42204">MKLDFLDPLLHHPGPWASVYFDTSAITEDAAAQRALQARDACERLAEQGADDATVRALHTTLSGLDPDPEGHAVFATEGRVVLDTPLPAAPPATSLADWAPLPRLGPLLDYAARDPVCLVAFVDRRGADFELLGHGRRPHTIDEVRGQEWPLHRSGRADWSQRHFQLAVENTWEQNAERIAEALAVDAERAGVEVLVLAGDARERRAVLDRLPEWLRAVAVESERGGRARGSDNRLLDTEVADARAERARLDAERALDDFEAGRSPTRGLIDAAEGVPALVDAAREHRIASLLVRSGGPDLRRDVWVGHDPDQVAVRRGDTRYLGDPAPHQARADDALLRSAAATGADVVALGDDTACGAVGAALPVGGLGALLRWPYEGGVPGGGNRTGPVSGG</sequence>
<comment type="caution">
    <text evidence="1">The sequence shown here is derived from an EMBL/GenBank/DDBJ whole genome shotgun (WGS) entry which is preliminary data.</text>
</comment>
<dbReference type="Gene3D" id="3.30.420.60">
    <property type="entry name" value="eRF1 domain 2"/>
    <property type="match status" value="1"/>
</dbReference>